<dbReference type="AlphaFoldDB" id="A0A016SSP4"/>
<dbReference type="EMBL" id="JARK01001519">
    <property type="protein sequence ID" value="EYB93392.1"/>
    <property type="molecule type" value="Genomic_DNA"/>
</dbReference>
<dbReference type="CDD" id="cd05380">
    <property type="entry name" value="CAP_euk"/>
    <property type="match status" value="2"/>
</dbReference>
<dbReference type="PANTHER" id="PTHR10334">
    <property type="entry name" value="CYSTEINE-RICH SECRETORY PROTEIN-RELATED"/>
    <property type="match status" value="1"/>
</dbReference>
<feature type="domain" description="SCP" evidence="2">
    <location>
        <begin position="62"/>
        <end position="205"/>
    </location>
</feature>
<feature type="transmembrane region" description="Helical" evidence="1">
    <location>
        <begin position="421"/>
        <end position="443"/>
    </location>
</feature>
<feature type="domain" description="SCP" evidence="2">
    <location>
        <begin position="262"/>
        <end position="414"/>
    </location>
</feature>
<sequence>MLNLFIEQEIMEPSSTSGKTTVTLYLAQEAFQLILLQVILLYYDNVVSPTAFGCNNAMISDEWRDMVLNLHNEYRRKLAKGKQPGSTGAMLPYATKMNQLYWDCNVEEMANEQVENCPSAAPNVANYGNSFELVPAKGKCNVTAAVETRMKAWWKDGAKKQPDPTKVAGNNLFSQMAYEESTIIGCSYKFCSGSLALFCLYNKDGDAAQTLYTSSNTEADICNACANPPPCENALCNERPDPVALEVKQCTGNAKKDLMTDALRDQALNMHNYYRRLLATGWAKDAKLGYAQPATAMPKLEYDCTVEETIMTKFETCDGNAATTNKAENFIAYDDFRSDREVVLSKVLADWWSPLENTGNPENKYTDANAAALKSYIFMAHHETTKVGCGVQTCPRIGKTLVQCAYDGAPYVFLAEQNLKFILSFLKFSLTPPIVFLLLFVCLRYKFLPIFLPKESSQRTFFFLRLAPDDELIYNPGKTCTKCKDTTTTKTCSPLGGLCIA</sequence>
<gene>
    <name evidence="3" type="primary">Acey_s0183.g959</name>
    <name evidence="3" type="synonym">ASP-s0183.g959</name>
    <name evidence="3" type="ORF">Y032_0183g959</name>
</gene>
<dbReference type="SMART" id="SM00198">
    <property type="entry name" value="SCP"/>
    <property type="match status" value="2"/>
</dbReference>
<organism evidence="3 4">
    <name type="scientific">Ancylostoma ceylanicum</name>
    <dbReference type="NCBI Taxonomy" id="53326"/>
    <lineage>
        <taxon>Eukaryota</taxon>
        <taxon>Metazoa</taxon>
        <taxon>Ecdysozoa</taxon>
        <taxon>Nematoda</taxon>
        <taxon>Chromadorea</taxon>
        <taxon>Rhabditida</taxon>
        <taxon>Rhabditina</taxon>
        <taxon>Rhabditomorpha</taxon>
        <taxon>Strongyloidea</taxon>
        <taxon>Ancylostomatidae</taxon>
        <taxon>Ancylostomatinae</taxon>
        <taxon>Ancylostoma</taxon>
    </lineage>
</organism>
<dbReference type="OrthoDB" id="337038at2759"/>
<dbReference type="InterPro" id="IPR001283">
    <property type="entry name" value="CRISP-related"/>
</dbReference>
<protein>
    <recommendedName>
        <fullName evidence="2">SCP domain-containing protein</fullName>
    </recommendedName>
</protein>
<keyword evidence="4" id="KW-1185">Reference proteome</keyword>
<evidence type="ECO:0000259" key="2">
    <source>
        <dbReference type="SMART" id="SM00198"/>
    </source>
</evidence>
<proteinExistence type="predicted"/>
<evidence type="ECO:0000256" key="1">
    <source>
        <dbReference type="SAM" id="Phobius"/>
    </source>
</evidence>
<dbReference type="STRING" id="53326.A0A016SSP4"/>
<dbReference type="Gene3D" id="3.40.33.10">
    <property type="entry name" value="CAP"/>
    <property type="match status" value="2"/>
</dbReference>
<keyword evidence="1" id="KW-0812">Transmembrane</keyword>
<dbReference type="SUPFAM" id="SSF55797">
    <property type="entry name" value="PR-1-like"/>
    <property type="match status" value="2"/>
</dbReference>
<keyword evidence="1" id="KW-1133">Transmembrane helix</keyword>
<reference evidence="4" key="1">
    <citation type="journal article" date="2015" name="Nat. Genet.">
        <title>The genome and transcriptome of the zoonotic hookworm Ancylostoma ceylanicum identify infection-specific gene families.</title>
        <authorList>
            <person name="Schwarz E.M."/>
            <person name="Hu Y."/>
            <person name="Antoshechkin I."/>
            <person name="Miller M.M."/>
            <person name="Sternberg P.W."/>
            <person name="Aroian R.V."/>
        </authorList>
    </citation>
    <scope>NUCLEOTIDE SEQUENCE</scope>
    <source>
        <strain evidence="4">HY135</strain>
    </source>
</reference>
<evidence type="ECO:0000313" key="3">
    <source>
        <dbReference type="EMBL" id="EYB93392.1"/>
    </source>
</evidence>
<evidence type="ECO:0000313" key="4">
    <source>
        <dbReference type="Proteomes" id="UP000024635"/>
    </source>
</evidence>
<comment type="caution">
    <text evidence="3">The sequence shown here is derived from an EMBL/GenBank/DDBJ whole genome shotgun (WGS) entry which is preliminary data.</text>
</comment>
<dbReference type="InterPro" id="IPR014044">
    <property type="entry name" value="CAP_dom"/>
</dbReference>
<accession>A0A016SSP4</accession>
<dbReference type="Proteomes" id="UP000024635">
    <property type="component" value="Unassembled WGS sequence"/>
</dbReference>
<dbReference type="InterPro" id="IPR035940">
    <property type="entry name" value="CAP_sf"/>
</dbReference>
<keyword evidence="1" id="KW-0472">Membrane</keyword>
<dbReference type="Pfam" id="PF00188">
    <property type="entry name" value="CAP"/>
    <property type="match status" value="2"/>
</dbReference>
<name>A0A016SSP4_9BILA</name>